<evidence type="ECO:0000313" key="3">
    <source>
        <dbReference type="Proteomes" id="UP000011591"/>
    </source>
</evidence>
<feature type="region of interest" description="Disordered" evidence="1">
    <location>
        <begin position="1"/>
        <end position="26"/>
    </location>
</feature>
<evidence type="ECO:0000256" key="1">
    <source>
        <dbReference type="SAM" id="MobiDB-lite"/>
    </source>
</evidence>
<dbReference type="RefSeq" id="WP_006667008.1">
    <property type="nucleotide sequence ID" value="NZ_AOIP01000045.1"/>
</dbReference>
<comment type="caution">
    <text evidence="2">The sequence shown here is derived from an EMBL/GenBank/DDBJ whole genome shotgun (WGS) entry which is preliminary data.</text>
</comment>
<proteinExistence type="predicted"/>
<name>M0AS91_9EURY</name>
<dbReference type="EMBL" id="AOIP01000045">
    <property type="protein sequence ID" value="ELZ01410.1"/>
    <property type="molecule type" value="Genomic_DNA"/>
</dbReference>
<accession>M0AS91</accession>
<reference evidence="2 3" key="1">
    <citation type="journal article" date="2014" name="PLoS Genet.">
        <title>Phylogenetically driven sequencing of extremely halophilic archaea reveals strategies for static and dynamic osmo-response.</title>
        <authorList>
            <person name="Becker E.A."/>
            <person name="Seitzer P.M."/>
            <person name="Tritt A."/>
            <person name="Larsen D."/>
            <person name="Krusor M."/>
            <person name="Yao A.I."/>
            <person name="Wu D."/>
            <person name="Madern D."/>
            <person name="Eisen J.A."/>
            <person name="Darling A.E."/>
            <person name="Facciotti M.T."/>
        </authorList>
    </citation>
    <scope>NUCLEOTIDE SEQUENCE [LARGE SCALE GENOMIC DNA]</scope>
    <source>
        <strain evidence="2 3">DSM 13077</strain>
    </source>
</reference>
<protein>
    <submittedName>
        <fullName evidence="2">Uncharacterized protein</fullName>
    </submittedName>
</protein>
<feature type="compositionally biased region" description="Polar residues" evidence="1">
    <location>
        <begin position="10"/>
        <end position="20"/>
    </location>
</feature>
<keyword evidence="3" id="KW-1185">Reference proteome</keyword>
<evidence type="ECO:0000313" key="2">
    <source>
        <dbReference type="EMBL" id="ELZ01410.1"/>
    </source>
</evidence>
<dbReference type="Proteomes" id="UP000011591">
    <property type="component" value="Unassembled WGS sequence"/>
</dbReference>
<dbReference type="AlphaFoldDB" id="M0AS91"/>
<organism evidence="2 3">
    <name type="scientific">Natrialba aegyptia DSM 13077</name>
    <dbReference type="NCBI Taxonomy" id="1227491"/>
    <lineage>
        <taxon>Archaea</taxon>
        <taxon>Methanobacteriati</taxon>
        <taxon>Methanobacteriota</taxon>
        <taxon>Stenosarchaea group</taxon>
        <taxon>Halobacteria</taxon>
        <taxon>Halobacteriales</taxon>
        <taxon>Natrialbaceae</taxon>
        <taxon>Natrialba</taxon>
    </lineage>
</organism>
<sequence>MKLRRGESGRNVQARSQAVTGSLEEHSRIGIERTWRGGGTVWVALLERRNVAVGEDVDGEVGFEGGGE</sequence>
<gene>
    <name evidence="2" type="ORF">C480_18052</name>
</gene>